<dbReference type="AlphaFoldDB" id="A0AAV0TJL8"/>
<name>A0AAV0TJL8_9STRA</name>
<protein>
    <submittedName>
        <fullName evidence="1">Uncharacterized protein</fullName>
    </submittedName>
</protein>
<dbReference type="Proteomes" id="UP001159659">
    <property type="component" value="Unassembled WGS sequence"/>
</dbReference>
<comment type="caution">
    <text evidence="1">The sequence shown here is derived from an EMBL/GenBank/DDBJ whole genome shotgun (WGS) entry which is preliminary data.</text>
</comment>
<proteinExistence type="predicted"/>
<gene>
    <name evidence="1" type="ORF">PFR002_LOCUS4581</name>
</gene>
<evidence type="ECO:0000313" key="1">
    <source>
        <dbReference type="EMBL" id="CAI5723072.1"/>
    </source>
</evidence>
<reference evidence="1" key="1">
    <citation type="submission" date="2022-12" db="EMBL/GenBank/DDBJ databases">
        <authorList>
            <person name="Webb A."/>
        </authorList>
    </citation>
    <scope>NUCLEOTIDE SEQUENCE</scope>
    <source>
        <strain evidence="1">Pf2</strain>
    </source>
</reference>
<evidence type="ECO:0000313" key="2">
    <source>
        <dbReference type="Proteomes" id="UP001159659"/>
    </source>
</evidence>
<sequence length="134" mass="15042">MLHRQIVWYFQAWTEGKSRMFSDDEEDSKLEDVNLSDEDSLLSGGAVSGKKIHLLATRCSLSSMEGWLMQSINRETGITATISLIHWKSRVVYRSGSPRAFPVVRAMPMKILSIDLPFAFVREMSGALNGFSSP</sequence>
<accession>A0AAV0TJL8</accession>
<dbReference type="EMBL" id="CANTFK010000692">
    <property type="protein sequence ID" value="CAI5723072.1"/>
    <property type="molecule type" value="Genomic_DNA"/>
</dbReference>
<organism evidence="1 2">
    <name type="scientific">Peronospora farinosa</name>
    <dbReference type="NCBI Taxonomy" id="134698"/>
    <lineage>
        <taxon>Eukaryota</taxon>
        <taxon>Sar</taxon>
        <taxon>Stramenopiles</taxon>
        <taxon>Oomycota</taxon>
        <taxon>Peronosporomycetes</taxon>
        <taxon>Peronosporales</taxon>
        <taxon>Peronosporaceae</taxon>
        <taxon>Peronospora</taxon>
    </lineage>
</organism>